<keyword evidence="3" id="KW-1185">Reference proteome</keyword>
<evidence type="ECO:0000256" key="1">
    <source>
        <dbReference type="SAM" id="MobiDB-lite"/>
    </source>
</evidence>
<evidence type="ECO:0000313" key="2">
    <source>
        <dbReference type="EMBL" id="MDQ1028061.1"/>
    </source>
</evidence>
<feature type="region of interest" description="Disordered" evidence="1">
    <location>
        <begin position="44"/>
        <end position="65"/>
    </location>
</feature>
<dbReference type="Proteomes" id="UP001230328">
    <property type="component" value="Unassembled WGS sequence"/>
</dbReference>
<reference evidence="2 3" key="1">
    <citation type="submission" date="2023-07" db="EMBL/GenBank/DDBJ databases">
        <title>Comparative genomics of wheat-associated soil bacteria to identify genetic determinants of phenazine resistance.</title>
        <authorList>
            <person name="Mouncey N."/>
        </authorList>
    </citation>
    <scope>NUCLEOTIDE SEQUENCE [LARGE SCALE GENOMIC DNA]</scope>
    <source>
        <strain evidence="2 3">V2I4</strain>
    </source>
</reference>
<feature type="compositionally biased region" description="Pro residues" evidence="1">
    <location>
        <begin position="55"/>
        <end position="65"/>
    </location>
</feature>
<dbReference type="EMBL" id="JAUSZI010000002">
    <property type="protein sequence ID" value="MDQ1028061.1"/>
    <property type="molecule type" value="Genomic_DNA"/>
</dbReference>
<gene>
    <name evidence="2" type="ORF">QF035_005643</name>
</gene>
<protein>
    <submittedName>
        <fullName evidence="2">Uncharacterized protein</fullName>
    </submittedName>
</protein>
<proteinExistence type="predicted"/>
<evidence type="ECO:0000313" key="3">
    <source>
        <dbReference type="Proteomes" id="UP001230328"/>
    </source>
</evidence>
<name>A0ABU0SZ91_9ACTN</name>
<comment type="caution">
    <text evidence="2">The sequence shown here is derived from an EMBL/GenBank/DDBJ whole genome shotgun (WGS) entry which is preliminary data.</text>
</comment>
<organism evidence="2 3">
    <name type="scientific">Streptomyces umbrinus</name>
    <dbReference type="NCBI Taxonomy" id="67370"/>
    <lineage>
        <taxon>Bacteria</taxon>
        <taxon>Bacillati</taxon>
        <taxon>Actinomycetota</taxon>
        <taxon>Actinomycetes</taxon>
        <taxon>Kitasatosporales</taxon>
        <taxon>Streptomycetaceae</taxon>
        <taxon>Streptomyces</taxon>
        <taxon>Streptomyces phaeochromogenes group</taxon>
    </lineage>
</organism>
<sequence>MTPELPDTPTEEQAEAWVELAELSLAPGFRSSVRRLAEDHVADLPHRRARSVPGVAPPSPVGRQG</sequence>
<accession>A0ABU0SZ91</accession>